<dbReference type="InterPro" id="IPR016047">
    <property type="entry name" value="M23ase_b-sheet_dom"/>
</dbReference>
<dbReference type="Proteomes" id="UP001177212">
    <property type="component" value="Unassembled WGS sequence"/>
</dbReference>
<dbReference type="RefSeq" id="WP_305400926.1">
    <property type="nucleotide sequence ID" value="NZ_JAUYVT010000007.1"/>
</dbReference>
<keyword evidence="1" id="KW-0812">Transmembrane</keyword>
<evidence type="ECO:0000256" key="1">
    <source>
        <dbReference type="SAM" id="Phobius"/>
    </source>
</evidence>
<comment type="caution">
    <text evidence="3">The sequence shown here is derived from an EMBL/GenBank/DDBJ whole genome shotgun (WGS) entry which is preliminary data.</text>
</comment>
<dbReference type="EMBL" id="JAUYVT010000007">
    <property type="protein sequence ID" value="MDP2564890.1"/>
    <property type="molecule type" value="Genomic_DNA"/>
</dbReference>
<dbReference type="SUPFAM" id="SSF51261">
    <property type="entry name" value="Duplicated hybrid motif"/>
    <property type="match status" value="1"/>
</dbReference>
<protein>
    <submittedName>
        <fullName evidence="3">Peptidoglycan DD-metalloendopeptidase family protein</fullName>
    </submittedName>
</protein>
<feature type="transmembrane region" description="Helical" evidence="1">
    <location>
        <begin position="28"/>
        <end position="51"/>
    </location>
</feature>
<evidence type="ECO:0000259" key="2">
    <source>
        <dbReference type="Pfam" id="PF01551"/>
    </source>
</evidence>
<dbReference type="Pfam" id="PF01551">
    <property type="entry name" value="Peptidase_M23"/>
    <property type="match status" value="1"/>
</dbReference>
<keyword evidence="1" id="KW-1133">Transmembrane helix</keyword>
<sequence>MSVFIKSYKKLFPARQLLIRQNGEVKHVVLAPWLQLFAIVLILATLVWVSISSFRVYTQTNHISDIEKNQLNKQALWEQKVSEQQRLHEQQLKQLVTLEQKQALLQSMIESLPASISQDVIQLGEELESPINENKNEFHEPLVDEDPNAKQVNLGKPISFETRLAHLNEQYEQSFNYLDKKINERHNAILAMLKGAGLDAALEEHLAINSLHIAQGGPFDVFDETNIPGHFLAIVDKLVALNNLENLLTELPNTLPLPAAKYYISSSFGLRKDPMNNRRAFHKGVDLAGWHKTEIFAPADAVVLRAGRNGGYGNFIELEHKNGLVTRFGHLNKIKVKKGQHIAKHDVIGLMGSTGRSTSTHLHYEVLVNGEQVNPLKITKALSRVR</sequence>
<gene>
    <name evidence="3" type="ORF">Q8W34_09615</name>
</gene>
<dbReference type="CDD" id="cd12797">
    <property type="entry name" value="M23_peptidase"/>
    <property type="match status" value="1"/>
</dbReference>
<reference evidence="3" key="1">
    <citation type="submission" date="2023-07" db="EMBL/GenBank/DDBJ databases">
        <title>Genome content predicts the carbon catabolic preferences of heterotrophic bacteria.</title>
        <authorList>
            <person name="Gralka M."/>
        </authorList>
    </citation>
    <scope>NUCLEOTIDE SEQUENCE</scope>
    <source>
        <strain evidence="3">4G09</strain>
    </source>
</reference>
<dbReference type="PANTHER" id="PTHR21666:SF270">
    <property type="entry name" value="MUREIN HYDROLASE ACTIVATOR ENVC"/>
    <property type="match status" value="1"/>
</dbReference>
<evidence type="ECO:0000313" key="3">
    <source>
        <dbReference type="EMBL" id="MDP2564890.1"/>
    </source>
</evidence>
<keyword evidence="4" id="KW-1185">Reference proteome</keyword>
<name>A0ABT9FE27_9GAMM</name>
<proteinExistence type="predicted"/>
<dbReference type="PANTHER" id="PTHR21666">
    <property type="entry name" value="PEPTIDASE-RELATED"/>
    <property type="match status" value="1"/>
</dbReference>
<dbReference type="InterPro" id="IPR011055">
    <property type="entry name" value="Dup_hybrid_motif"/>
</dbReference>
<feature type="domain" description="M23ase beta-sheet core" evidence="2">
    <location>
        <begin position="281"/>
        <end position="375"/>
    </location>
</feature>
<organism evidence="3 4">
    <name type="scientific">Pseudoalteromonas marina</name>
    <dbReference type="NCBI Taxonomy" id="267375"/>
    <lineage>
        <taxon>Bacteria</taxon>
        <taxon>Pseudomonadati</taxon>
        <taxon>Pseudomonadota</taxon>
        <taxon>Gammaproteobacteria</taxon>
        <taxon>Alteromonadales</taxon>
        <taxon>Pseudoalteromonadaceae</taxon>
        <taxon>Pseudoalteromonas</taxon>
    </lineage>
</organism>
<keyword evidence="1" id="KW-0472">Membrane</keyword>
<evidence type="ECO:0000313" key="4">
    <source>
        <dbReference type="Proteomes" id="UP001177212"/>
    </source>
</evidence>
<dbReference type="InterPro" id="IPR050570">
    <property type="entry name" value="Cell_wall_metabolism_enzyme"/>
</dbReference>
<dbReference type="Gene3D" id="2.70.70.10">
    <property type="entry name" value="Glucose Permease (Domain IIA)"/>
    <property type="match status" value="1"/>
</dbReference>
<accession>A0ABT9FE27</accession>